<comment type="caution">
    <text evidence="2">The sequence shown here is derived from an EMBL/GenBank/DDBJ whole genome shotgun (WGS) entry which is preliminary data.</text>
</comment>
<dbReference type="Proteomes" id="UP000432015">
    <property type="component" value="Unassembled WGS sequence"/>
</dbReference>
<keyword evidence="1" id="KW-0472">Membrane</keyword>
<gene>
    <name evidence="2" type="ORF">GNZ18_39185</name>
</gene>
<protein>
    <submittedName>
        <fullName evidence="2">Uncharacterized protein</fullName>
    </submittedName>
</protein>
<dbReference type="EMBL" id="WOFH01000022">
    <property type="protein sequence ID" value="MUN42574.1"/>
    <property type="molecule type" value="Genomic_DNA"/>
</dbReference>
<evidence type="ECO:0000313" key="2">
    <source>
        <dbReference type="EMBL" id="MUN42574.1"/>
    </source>
</evidence>
<dbReference type="RefSeq" id="WP_156222388.1">
    <property type="nucleotide sequence ID" value="NZ_WOFH01000022.1"/>
</dbReference>
<keyword evidence="1" id="KW-1133">Transmembrane helix</keyword>
<dbReference type="AlphaFoldDB" id="A0A7K1LDT2"/>
<evidence type="ECO:0000256" key="1">
    <source>
        <dbReference type="SAM" id="Phobius"/>
    </source>
</evidence>
<accession>A0A7K1LDT2</accession>
<keyword evidence="3" id="KW-1185">Reference proteome</keyword>
<evidence type="ECO:0000313" key="3">
    <source>
        <dbReference type="Proteomes" id="UP000432015"/>
    </source>
</evidence>
<proteinExistence type="predicted"/>
<keyword evidence="1" id="KW-0812">Transmembrane</keyword>
<sequence length="90" mass="9096">MMRDLNVVRRVSVGSRVVLAVALRVVLVALAGAVVAATACRRMVDAGLGRAAGVVRVCWPPVRALAALVAVAGAVALMLAPLLAAVTGVR</sequence>
<organism evidence="2 3">
    <name type="scientific">Actinomadura litoris</name>
    <dbReference type="NCBI Taxonomy" id="2678616"/>
    <lineage>
        <taxon>Bacteria</taxon>
        <taxon>Bacillati</taxon>
        <taxon>Actinomycetota</taxon>
        <taxon>Actinomycetes</taxon>
        <taxon>Streptosporangiales</taxon>
        <taxon>Thermomonosporaceae</taxon>
        <taxon>Actinomadura</taxon>
    </lineage>
</organism>
<name>A0A7K1LDT2_9ACTN</name>
<reference evidence="2 3" key="1">
    <citation type="submission" date="2019-11" db="EMBL/GenBank/DDBJ databases">
        <authorList>
            <person name="Cao P."/>
        </authorList>
    </citation>
    <scope>NUCLEOTIDE SEQUENCE [LARGE SCALE GENOMIC DNA]</scope>
    <source>
        <strain evidence="2 3">NEAU-AAG5</strain>
    </source>
</reference>
<feature type="transmembrane region" description="Helical" evidence="1">
    <location>
        <begin position="64"/>
        <end position="86"/>
    </location>
</feature>